<organism evidence="1 2">
    <name type="scientific">Aspergillus glaucus CBS 516.65</name>
    <dbReference type="NCBI Taxonomy" id="1160497"/>
    <lineage>
        <taxon>Eukaryota</taxon>
        <taxon>Fungi</taxon>
        <taxon>Dikarya</taxon>
        <taxon>Ascomycota</taxon>
        <taxon>Pezizomycotina</taxon>
        <taxon>Eurotiomycetes</taxon>
        <taxon>Eurotiomycetidae</taxon>
        <taxon>Eurotiales</taxon>
        <taxon>Aspergillaceae</taxon>
        <taxon>Aspergillus</taxon>
        <taxon>Aspergillus subgen. Aspergillus</taxon>
    </lineage>
</organism>
<evidence type="ECO:0000313" key="1">
    <source>
        <dbReference type="EMBL" id="OJJ79836.1"/>
    </source>
</evidence>
<dbReference type="GeneID" id="34463924"/>
<keyword evidence="2" id="KW-1185">Reference proteome</keyword>
<protein>
    <submittedName>
        <fullName evidence="1">Uncharacterized protein</fullName>
    </submittedName>
</protein>
<gene>
    <name evidence="1" type="ORF">ASPGLDRAFT_52054</name>
</gene>
<dbReference type="VEuPathDB" id="FungiDB:ASPGLDRAFT_52054"/>
<dbReference type="EMBL" id="KV878914">
    <property type="protein sequence ID" value="OJJ79836.1"/>
    <property type="molecule type" value="Genomic_DNA"/>
</dbReference>
<reference evidence="2" key="1">
    <citation type="journal article" date="2017" name="Genome Biol.">
        <title>Comparative genomics reveals high biological diversity and specific adaptations in the industrially and medically important fungal genus Aspergillus.</title>
        <authorList>
            <person name="de Vries R.P."/>
            <person name="Riley R."/>
            <person name="Wiebenga A."/>
            <person name="Aguilar-Osorio G."/>
            <person name="Amillis S."/>
            <person name="Uchima C.A."/>
            <person name="Anderluh G."/>
            <person name="Asadollahi M."/>
            <person name="Askin M."/>
            <person name="Barry K."/>
            <person name="Battaglia E."/>
            <person name="Bayram O."/>
            <person name="Benocci T."/>
            <person name="Braus-Stromeyer S.A."/>
            <person name="Caldana C."/>
            <person name="Canovas D."/>
            <person name="Cerqueira G.C."/>
            <person name="Chen F."/>
            <person name="Chen W."/>
            <person name="Choi C."/>
            <person name="Clum A."/>
            <person name="Dos Santos R.A."/>
            <person name="Damasio A.R."/>
            <person name="Diallinas G."/>
            <person name="Emri T."/>
            <person name="Fekete E."/>
            <person name="Flipphi M."/>
            <person name="Freyberg S."/>
            <person name="Gallo A."/>
            <person name="Gournas C."/>
            <person name="Habgood R."/>
            <person name="Hainaut M."/>
            <person name="Harispe M.L."/>
            <person name="Henrissat B."/>
            <person name="Hilden K.S."/>
            <person name="Hope R."/>
            <person name="Hossain A."/>
            <person name="Karabika E."/>
            <person name="Karaffa L."/>
            <person name="Karanyi Z."/>
            <person name="Krasevec N."/>
            <person name="Kuo A."/>
            <person name="Kusch H."/>
            <person name="LaButti K."/>
            <person name="Lagendijk E.L."/>
            <person name="Lapidus A."/>
            <person name="Levasseur A."/>
            <person name="Lindquist E."/>
            <person name="Lipzen A."/>
            <person name="Logrieco A.F."/>
            <person name="MacCabe A."/>
            <person name="Maekelae M.R."/>
            <person name="Malavazi I."/>
            <person name="Melin P."/>
            <person name="Meyer V."/>
            <person name="Mielnichuk N."/>
            <person name="Miskei M."/>
            <person name="Molnar A.P."/>
            <person name="Mule G."/>
            <person name="Ngan C.Y."/>
            <person name="Orejas M."/>
            <person name="Orosz E."/>
            <person name="Ouedraogo J.P."/>
            <person name="Overkamp K.M."/>
            <person name="Park H.-S."/>
            <person name="Perrone G."/>
            <person name="Piumi F."/>
            <person name="Punt P.J."/>
            <person name="Ram A.F."/>
            <person name="Ramon A."/>
            <person name="Rauscher S."/>
            <person name="Record E."/>
            <person name="Riano-Pachon D.M."/>
            <person name="Robert V."/>
            <person name="Roehrig J."/>
            <person name="Ruller R."/>
            <person name="Salamov A."/>
            <person name="Salih N.S."/>
            <person name="Samson R.A."/>
            <person name="Sandor E."/>
            <person name="Sanguinetti M."/>
            <person name="Schuetze T."/>
            <person name="Sepcic K."/>
            <person name="Shelest E."/>
            <person name="Sherlock G."/>
            <person name="Sophianopoulou V."/>
            <person name="Squina F.M."/>
            <person name="Sun H."/>
            <person name="Susca A."/>
            <person name="Todd R.B."/>
            <person name="Tsang A."/>
            <person name="Unkles S.E."/>
            <person name="van de Wiele N."/>
            <person name="van Rossen-Uffink D."/>
            <person name="Oliveira J.V."/>
            <person name="Vesth T.C."/>
            <person name="Visser J."/>
            <person name="Yu J.-H."/>
            <person name="Zhou M."/>
            <person name="Andersen M.R."/>
            <person name="Archer D.B."/>
            <person name="Baker S.E."/>
            <person name="Benoit I."/>
            <person name="Brakhage A.A."/>
            <person name="Braus G.H."/>
            <person name="Fischer R."/>
            <person name="Frisvad J.C."/>
            <person name="Goldman G.H."/>
            <person name="Houbraken J."/>
            <person name="Oakley B."/>
            <person name="Pocsi I."/>
            <person name="Scazzocchio C."/>
            <person name="Seiboth B."/>
            <person name="vanKuyk P.A."/>
            <person name="Wortman J."/>
            <person name="Dyer P.S."/>
            <person name="Grigoriev I.V."/>
        </authorList>
    </citation>
    <scope>NUCLEOTIDE SEQUENCE [LARGE SCALE GENOMIC DNA]</scope>
    <source>
        <strain evidence="2">CBS 516.65</strain>
    </source>
</reference>
<proteinExistence type="predicted"/>
<evidence type="ECO:0000313" key="2">
    <source>
        <dbReference type="Proteomes" id="UP000184300"/>
    </source>
</evidence>
<dbReference type="RefSeq" id="XP_022396534.1">
    <property type="nucleotide sequence ID" value="XM_022547663.1"/>
</dbReference>
<name>A0A1L9V7E6_ASPGL</name>
<sequence>MPSALYAIKQFVSIFLPEFNGASFESTKLRWYTDSLDNSFLIDYVPTYAENSIFVCKRLTSWQRYIPAPFQVATFEQPLL</sequence>
<dbReference type="InterPro" id="IPR036188">
    <property type="entry name" value="FAD/NAD-bd_sf"/>
</dbReference>
<dbReference type="Proteomes" id="UP000184300">
    <property type="component" value="Unassembled WGS sequence"/>
</dbReference>
<dbReference type="Gene3D" id="3.50.50.60">
    <property type="entry name" value="FAD/NAD(P)-binding domain"/>
    <property type="match status" value="1"/>
</dbReference>
<dbReference type="AlphaFoldDB" id="A0A1L9V7E6"/>
<accession>A0A1L9V7E6</accession>
<dbReference type="OrthoDB" id="2219495at2759"/>
<dbReference type="STRING" id="1160497.A0A1L9V7E6"/>
<dbReference type="Gene3D" id="3.30.9.10">
    <property type="entry name" value="D-Amino Acid Oxidase, subunit A, domain 2"/>
    <property type="match status" value="1"/>
</dbReference>